<dbReference type="GO" id="GO:0042806">
    <property type="term" value="F:fucose binding"/>
    <property type="evidence" value="ECO:0007669"/>
    <property type="project" value="UniProtKB-ARBA"/>
</dbReference>
<evidence type="ECO:0000256" key="5">
    <source>
        <dbReference type="ARBA" id="ARBA00022734"/>
    </source>
</evidence>
<comment type="subunit">
    <text evidence="3">Homotrimer.</text>
</comment>
<dbReference type="InterPro" id="IPR051941">
    <property type="entry name" value="BG_Antigen-Binding_Lectin"/>
</dbReference>
<evidence type="ECO:0000256" key="2">
    <source>
        <dbReference type="ARBA" id="ARBA00010147"/>
    </source>
</evidence>
<name>A7S6H5_NEMVE</name>
<keyword evidence="5" id="KW-0430">Lectin</keyword>
<evidence type="ECO:0000256" key="4">
    <source>
        <dbReference type="ARBA" id="ARBA00022723"/>
    </source>
</evidence>
<dbReference type="eggNOG" id="ENOG502SE8Y">
    <property type="taxonomic scope" value="Eukaryota"/>
</dbReference>
<comment type="function">
    <text evidence="1">Acts as a defensive agent. Recognizes blood group fucosylated oligosaccharides including A, B, H and Lewis B-type antigens. Does not recognize Lewis A antigen and has low affinity for monovalent haptens.</text>
</comment>
<keyword evidence="11" id="KW-1185">Reference proteome</keyword>
<dbReference type="GO" id="GO:0001868">
    <property type="term" value="P:regulation of complement activation, lectin pathway"/>
    <property type="evidence" value="ECO:0007669"/>
    <property type="project" value="UniProtKB-ARBA"/>
</dbReference>
<organism evidence="10 11">
    <name type="scientific">Nematostella vectensis</name>
    <name type="common">Starlet sea anemone</name>
    <dbReference type="NCBI Taxonomy" id="45351"/>
    <lineage>
        <taxon>Eukaryota</taxon>
        <taxon>Metazoa</taxon>
        <taxon>Cnidaria</taxon>
        <taxon>Anthozoa</taxon>
        <taxon>Hexacorallia</taxon>
        <taxon>Actiniaria</taxon>
        <taxon>Edwardsiidae</taxon>
        <taxon>Nematostella</taxon>
    </lineage>
</organism>
<sequence>NVAIWKPTVQSSTYRSDSKGDGLSNHAVDGNRSGNYYQKSCSSTTAQTNPWWRVDLQKSHVNLRLFVVNRADCCGERLDNFEIRIGDSLVNDGNDNPSCGSSYIIPQGRGNTIACHTLLKGRYVNIWIQGPDKVLTLCEVEVYPFIEGEIDLV</sequence>
<evidence type="ECO:0000256" key="1">
    <source>
        <dbReference type="ARBA" id="ARBA00002219"/>
    </source>
</evidence>
<dbReference type="Pfam" id="PF22633">
    <property type="entry name" value="F5_F8_type_C_2"/>
    <property type="match status" value="1"/>
</dbReference>
<keyword evidence="4" id="KW-0479">Metal-binding</keyword>
<keyword evidence="7" id="KW-1015">Disulfide bond</keyword>
<dbReference type="Proteomes" id="UP000001593">
    <property type="component" value="Unassembled WGS sequence"/>
</dbReference>
<dbReference type="PANTHER" id="PTHR45713">
    <property type="entry name" value="FTP DOMAIN-CONTAINING PROTEIN"/>
    <property type="match status" value="1"/>
</dbReference>
<dbReference type="GO" id="GO:0010185">
    <property type="term" value="P:regulation of cellular defense response"/>
    <property type="evidence" value="ECO:0007669"/>
    <property type="project" value="UniProtKB-ARBA"/>
</dbReference>
<reference evidence="10 11" key="1">
    <citation type="journal article" date="2007" name="Science">
        <title>Sea anemone genome reveals ancestral eumetazoan gene repertoire and genomic organization.</title>
        <authorList>
            <person name="Putnam N.H."/>
            <person name="Srivastava M."/>
            <person name="Hellsten U."/>
            <person name="Dirks B."/>
            <person name="Chapman J."/>
            <person name="Salamov A."/>
            <person name="Terry A."/>
            <person name="Shapiro H."/>
            <person name="Lindquist E."/>
            <person name="Kapitonov V.V."/>
            <person name="Jurka J."/>
            <person name="Genikhovich G."/>
            <person name="Grigoriev I.V."/>
            <person name="Lucas S.M."/>
            <person name="Steele R.E."/>
            <person name="Finnerty J.R."/>
            <person name="Technau U."/>
            <person name="Martindale M.Q."/>
            <person name="Rokhsar D.S."/>
        </authorList>
    </citation>
    <scope>NUCLEOTIDE SEQUENCE [LARGE SCALE GENOMIC DNA]</scope>
    <source>
        <strain evidence="11">CH2 X CH6</strain>
    </source>
</reference>
<feature type="domain" description="Fucolectin tachylectin-4 pentraxin-1" evidence="9">
    <location>
        <begin position="1"/>
        <end position="151"/>
    </location>
</feature>
<dbReference type="HOGENOM" id="CLU_072164_2_1_1"/>
<dbReference type="InterPro" id="IPR008979">
    <property type="entry name" value="Galactose-bd-like_sf"/>
</dbReference>
<dbReference type="Gene3D" id="2.60.120.260">
    <property type="entry name" value="Galactose-binding domain-like"/>
    <property type="match status" value="1"/>
</dbReference>
<dbReference type="PhylomeDB" id="A7S6H5"/>
<evidence type="ECO:0000313" key="11">
    <source>
        <dbReference type="Proteomes" id="UP000001593"/>
    </source>
</evidence>
<evidence type="ECO:0000256" key="6">
    <source>
        <dbReference type="ARBA" id="ARBA00022837"/>
    </source>
</evidence>
<dbReference type="InterPro" id="IPR006585">
    <property type="entry name" value="FTP1"/>
</dbReference>
<comment type="similarity">
    <text evidence="2">Belongs to the fucolectin family.</text>
</comment>
<evidence type="ECO:0000313" key="10">
    <source>
        <dbReference type="EMBL" id="EDO40750.1"/>
    </source>
</evidence>
<feature type="non-terminal residue" evidence="10">
    <location>
        <position position="153"/>
    </location>
</feature>
<accession>A7S6H5</accession>
<dbReference type="EMBL" id="DS469587">
    <property type="protein sequence ID" value="EDO40750.1"/>
    <property type="molecule type" value="Genomic_DNA"/>
</dbReference>
<dbReference type="InParanoid" id="A7S6H5"/>
<dbReference type="PANTHER" id="PTHR45713:SF6">
    <property type="entry name" value="F5_8 TYPE C DOMAIN-CONTAINING PROTEIN"/>
    <property type="match status" value="1"/>
</dbReference>
<proteinExistence type="inferred from homology"/>
<evidence type="ECO:0000256" key="8">
    <source>
        <dbReference type="SAM" id="MobiDB-lite"/>
    </source>
</evidence>
<dbReference type="KEGG" id="nve:5512457"/>
<protein>
    <recommendedName>
        <fullName evidence="9">Fucolectin tachylectin-4 pentraxin-1 domain-containing protein</fullName>
    </recommendedName>
</protein>
<gene>
    <name evidence="10" type="ORF">NEMVEDRAFT_v1g106318</name>
</gene>
<dbReference type="AlphaFoldDB" id="A7S6H5"/>
<evidence type="ECO:0000256" key="7">
    <source>
        <dbReference type="ARBA" id="ARBA00023157"/>
    </source>
</evidence>
<dbReference type="SUPFAM" id="SSF49785">
    <property type="entry name" value="Galactose-binding domain-like"/>
    <property type="match status" value="1"/>
</dbReference>
<keyword evidence="6" id="KW-0106">Calcium</keyword>
<dbReference type="OMA" id="MLITWMW"/>
<feature type="region of interest" description="Disordered" evidence="8">
    <location>
        <begin position="12"/>
        <end position="31"/>
    </location>
</feature>
<dbReference type="GO" id="GO:0046872">
    <property type="term" value="F:metal ion binding"/>
    <property type="evidence" value="ECO:0007669"/>
    <property type="project" value="UniProtKB-KW"/>
</dbReference>
<evidence type="ECO:0000259" key="9">
    <source>
        <dbReference type="SMART" id="SM00607"/>
    </source>
</evidence>
<evidence type="ECO:0000256" key="3">
    <source>
        <dbReference type="ARBA" id="ARBA00011233"/>
    </source>
</evidence>
<dbReference type="SMART" id="SM00607">
    <property type="entry name" value="FTP"/>
    <property type="match status" value="1"/>
</dbReference>